<dbReference type="Proteomes" id="UP000299102">
    <property type="component" value="Unassembled WGS sequence"/>
</dbReference>
<organism evidence="1 2">
    <name type="scientific">Eumeta variegata</name>
    <name type="common">Bagworm moth</name>
    <name type="synonym">Eumeta japonica</name>
    <dbReference type="NCBI Taxonomy" id="151549"/>
    <lineage>
        <taxon>Eukaryota</taxon>
        <taxon>Metazoa</taxon>
        <taxon>Ecdysozoa</taxon>
        <taxon>Arthropoda</taxon>
        <taxon>Hexapoda</taxon>
        <taxon>Insecta</taxon>
        <taxon>Pterygota</taxon>
        <taxon>Neoptera</taxon>
        <taxon>Endopterygota</taxon>
        <taxon>Lepidoptera</taxon>
        <taxon>Glossata</taxon>
        <taxon>Ditrysia</taxon>
        <taxon>Tineoidea</taxon>
        <taxon>Psychidae</taxon>
        <taxon>Oiketicinae</taxon>
        <taxon>Eumeta</taxon>
    </lineage>
</organism>
<reference evidence="1 2" key="1">
    <citation type="journal article" date="2019" name="Commun. Biol.">
        <title>The bagworm genome reveals a unique fibroin gene that provides high tensile strength.</title>
        <authorList>
            <person name="Kono N."/>
            <person name="Nakamura H."/>
            <person name="Ohtoshi R."/>
            <person name="Tomita M."/>
            <person name="Numata K."/>
            <person name="Arakawa K."/>
        </authorList>
    </citation>
    <scope>NUCLEOTIDE SEQUENCE [LARGE SCALE GENOMIC DNA]</scope>
</reference>
<comment type="caution">
    <text evidence="1">The sequence shown here is derived from an EMBL/GenBank/DDBJ whole genome shotgun (WGS) entry which is preliminary data.</text>
</comment>
<sequence>MASPMSPTMYRQGPQSGPANAAIYQQLTLKHCSRGGIVQNMAERSRLIELLRAPNILTSPTMEPPSKGLLNGPGQNNCFLNCAVQYLTQSVNKPCHTTMPGILYQ</sequence>
<evidence type="ECO:0000313" key="1">
    <source>
        <dbReference type="EMBL" id="GBP03477.1"/>
    </source>
</evidence>
<dbReference type="OrthoDB" id="6772971at2759"/>
<gene>
    <name evidence="1" type="ORF">EVAR_71922_1</name>
</gene>
<dbReference type="AlphaFoldDB" id="A0A4C1SQ77"/>
<evidence type="ECO:0000313" key="2">
    <source>
        <dbReference type="Proteomes" id="UP000299102"/>
    </source>
</evidence>
<name>A0A4C1SQ77_EUMVA</name>
<accession>A0A4C1SQ77</accession>
<dbReference type="EMBL" id="BGZK01003660">
    <property type="protein sequence ID" value="GBP03477.1"/>
    <property type="molecule type" value="Genomic_DNA"/>
</dbReference>
<proteinExistence type="predicted"/>
<protein>
    <submittedName>
        <fullName evidence="1">Uncharacterized protein</fullName>
    </submittedName>
</protein>
<keyword evidence="2" id="KW-1185">Reference proteome</keyword>